<dbReference type="InterPro" id="IPR002634">
    <property type="entry name" value="BolA"/>
</dbReference>
<dbReference type="SUPFAM" id="SSF82657">
    <property type="entry name" value="BolA-like"/>
    <property type="match status" value="1"/>
</dbReference>
<dbReference type="AlphaFoldDB" id="A0A381PIA5"/>
<name>A0A381PIA5_9ZZZZ</name>
<dbReference type="InterPro" id="IPR036065">
    <property type="entry name" value="BolA-like_sf"/>
</dbReference>
<feature type="region of interest" description="Disordered" evidence="2">
    <location>
        <begin position="86"/>
        <end position="105"/>
    </location>
</feature>
<evidence type="ECO:0000256" key="2">
    <source>
        <dbReference type="SAM" id="MobiDB-lite"/>
    </source>
</evidence>
<reference evidence="3" key="1">
    <citation type="submission" date="2018-05" db="EMBL/GenBank/DDBJ databases">
        <authorList>
            <person name="Lanie J.A."/>
            <person name="Ng W.-L."/>
            <person name="Kazmierczak K.M."/>
            <person name="Andrzejewski T.M."/>
            <person name="Davidsen T.M."/>
            <person name="Wayne K.J."/>
            <person name="Tettelin H."/>
            <person name="Glass J.I."/>
            <person name="Rusch D."/>
            <person name="Podicherti R."/>
            <person name="Tsui H.-C.T."/>
            <person name="Winkler M.E."/>
        </authorList>
    </citation>
    <scope>NUCLEOTIDE SEQUENCE</scope>
</reference>
<dbReference type="EMBL" id="UINC01000983">
    <property type="protein sequence ID" value="SUZ66354.1"/>
    <property type="molecule type" value="Genomic_DNA"/>
</dbReference>
<gene>
    <name evidence="3" type="ORF">METZ01_LOCUS19208</name>
</gene>
<sequence>MNVQQEIETKLNSLEPLHLEVINESDNHNVPDGSQSHFKVVIVTEQFNDTGRVARHRMINRLLEDELSGPVHALAIHAYTRNDWEDRFGKAPMSPPCAGGDGSKN</sequence>
<protein>
    <recommendedName>
        <fullName evidence="4">BolA family transcriptional regulator</fullName>
    </recommendedName>
</protein>
<comment type="similarity">
    <text evidence="1">Belongs to the BolA/IbaG family.</text>
</comment>
<evidence type="ECO:0000313" key="3">
    <source>
        <dbReference type="EMBL" id="SUZ66354.1"/>
    </source>
</evidence>
<dbReference type="PANTHER" id="PTHR46229">
    <property type="entry name" value="BOLA TRANSCRIPTION REGULATOR"/>
    <property type="match status" value="1"/>
</dbReference>
<dbReference type="GO" id="GO:1990229">
    <property type="term" value="C:iron-sulfur cluster assembly complex"/>
    <property type="evidence" value="ECO:0007669"/>
    <property type="project" value="UniProtKB-ARBA"/>
</dbReference>
<evidence type="ECO:0008006" key="4">
    <source>
        <dbReference type="Google" id="ProtNLM"/>
    </source>
</evidence>
<dbReference type="PANTHER" id="PTHR46229:SF2">
    <property type="entry name" value="BOLA-LIKE PROTEIN 1"/>
    <property type="match status" value="1"/>
</dbReference>
<accession>A0A381PIA5</accession>
<dbReference type="Pfam" id="PF01722">
    <property type="entry name" value="BolA"/>
    <property type="match status" value="1"/>
</dbReference>
<organism evidence="3">
    <name type="scientific">marine metagenome</name>
    <dbReference type="NCBI Taxonomy" id="408172"/>
    <lineage>
        <taxon>unclassified sequences</taxon>
        <taxon>metagenomes</taxon>
        <taxon>ecological metagenomes</taxon>
    </lineage>
</organism>
<evidence type="ECO:0000256" key="1">
    <source>
        <dbReference type="ARBA" id="ARBA00005578"/>
    </source>
</evidence>
<dbReference type="PIRSF" id="PIRSF003113">
    <property type="entry name" value="BolA"/>
    <property type="match status" value="1"/>
</dbReference>
<dbReference type="Gene3D" id="3.30.300.90">
    <property type="entry name" value="BolA-like"/>
    <property type="match status" value="1"/>
</dbReference>
<proteinExistence type="inferred from homology"/>
<dbReference type="InterPro" id="IPR050961">
    <property type="entry name" value="BolA/IbaG_stress_morph_reg"/>
</dbReference>
<dbReference type="FunFam" id="3.30.300.90:FF:000001">
    <property type="entry name" value="Transcriptional regulator BolA"/>
    <property type="match status" value="1"/>
</dbReference>